<feature type="region of interest" description="Disordered" evidence="1">
    <location>
        <begin position="26"/>
        <end position="49"/>
    </location>
</feature>
<protein>
    <submittedName>
        <fullName evidence="3">Zinc metallochaperone AztD</fullName>
    </submittedName>
</protein>
<dbReference type="NCBIfam" id="NF038015">
    <property type="entry name" value="AztD"/>
    <property type="match status" value="1"/>
</dbReference>
<evidence type="ECO:0000256" key="2">
    <source>
        <dbReference type="SAM" id="SignalP"/>
    </source>
</evidence>
<feature type="compositionally biased region" description="Basic and acidic residues" evidence="1">
    <location>
        <begin position="178"/>
        <end position="191"/>
    </location>
</feature>
<evidence type="ECO:0000313" key="3">
    <source>
        <dbReference type="EMBL" id="MFC5494974.1"/>
    </source>
</evidence>
<feature type="compositionally biased region" description="Acidic residues" evidence="1">
    <location>
        <begin position="162"/>
        <end position="171"/>
    </location>
</feature>
<feature type="chain" id="PRO_5046792493" evidence="2">
    <location>
        <begin position="25"/>
        <end position="411"/>
    </location>
</feature>
<keyword evidence="2" id="KW-0732">Signal</keyword>
<reference evidence="4" key="1">
    <citation type="journal article" date="2019" name="Int. J. Syst. Evol. Microbiol.">
        <title>The Global Catalogue of Microorganisms (GCM) 10K type strain sequencing project: providing services to taxonomists for standard genome sequencing and annotation.</title>
        <authorList>
            <consortium name="The Broad Institute Genomics Platform"/>
            <consortium name="The Broad Institute Genome Sequencing Center for Infectious Disease"/>
            <person name="Wu L."/>
            <person name="Ma J."/>
        </authorList>
    </citation>
    <scope>NUCLEOTIDE SEQUENCE [LARGE SCALE GENOMIC DNA]</scope>
    <source>
        <strain evidence="4">KACC 13778</strain>
    </source>
</reference>
<dbReference type="PROSITE" id="PS51257">
    <property type="entry name" value="PROKAR_LIPOPROTEIN"/>
    <property type="match status" value="1"/>
</dbReference>
<gene>
    <name evidence="3" type="primary">aztD</name>
    <name evidence="3" type="ORF">ACFPKY_17820</name>
</gene>
<feature type="compositionally biased region" description="Polar residues" evidence="1">
    <location>
        <begin position="33"/>
        <end position="45"/>
    </location>
</feature>
<feature type="region of interest" description="Disordered" evidence="1">
    <location>
        <begin position="155"/>
        <end position="192"/>
    </location>
</feature>
<organism evidence="3 4">
    <name type="scientific">Nocardioides caricicola</name>
    <dbReference type="NCBI Taxonomy" id="634770"/>
    <lineage>
        <taxon>Bacteria</taxon>
        <taxon>Bacillati</taxon>
        <taxon>Actinomycetota</taxon>
        <taxon>Actinomycetes</taxon>
        <taxon>Propionibacteriales</taxon>
        <taxon>Nocardioidaceae</taxon>
        <taxon>Nocardioides</taxon>
    </lineage>
</organism>
<dbReference type="SUPFAM" id="SSF50969">
    <property type="entry name" value="YVTN repeat-like/Quinoprotein amine dehydrogenase"/>
    <property type="match status" value="1"/>
</dbReference>
<name>A0ABW0N4Z0_9ACTN</name>
<accession>A0ABW0N4Z0</accession>
<dbReference type="RefSeq" id="WP_345174474.1">
    <property type="nucleotide sequence ID" value="NZ_BAABFQ010000005.1"/>
</dbReference>
<proteinExistence type="predicted"/>
<feature type="signal peptide" evidence="2">
    <location>
        <begin position="1"/>
        <end position="24"/>
    </location>
</feature>
<evidence type="ECO:0000256" key="1">
    <source>
        <dbReference type="SAM" id="MobiDB-lite"/>
    </source>
</evidence>
<dbReference type="Proteomes" id="UP001595956">
    <property type="component" value="Unassembled WGS sequence"/>
</dbReference>
<dbReference type="InterPro" id="IPR011044">
    <property type="entry name" value="Quino_amine_DH_bsu"/>
</dbReference>
<dbReference type="EMBL" id="JBHSMD010000006">
    <property type="protein sequence ID" value="MFC5494974.1"/>
    <property type="molecule type" value="Genomic_DNA"/>
</dbReference>
<keyword evidence="4" id="KW-1185">Reference proteome</keyword>
<dbReference type="InterPro" id="IPR047697">
    <property type="entry name" value="AztD-like"/>
</dbReference>
<comment type="caution">
    <text evidence="3">The sequence shown here is derived from an EMBL/GenBank/DDBJ whole genome shotgun (WGS) entry which is preliminary data.</text>
</comment>
<sequence length="411" mass="43535">MSRHVFRRTPVLVALALTALTGCANDDSPAAEQPSSTPEAPSVQSVDAPEPRLAVTYDGGVLVVRASDGEVLLDEPLGGFLRVNPAGDDRHAFVSAAGGFTALDLGSWTSDHGDHGHSYADDPALLDFTVPAEEPGHVVVHHGWTTLFDDGTGTMTSFESHELDEPDELETETATTPDPHHGVAARTHDGGWLHTLGTSEERSSITVVTADGEQLASSDECPGVHGEAFAGEVAVVGCEDGVLVVDGTEITKVDAPDAYGRIGNQAGHDESAYVLGDYKVDPDAALERPTRVSVIDTTDASLRLVDLPASYSFRSLGRTPEGDGLVLGTDGALRVIDVRRAAVRSSLTVVAPWREPLDWEQPRPTLEVVDGTAYVTEPATREIHVVDLDRLEVVRTLTLPEVPNELVGVSG</sequence>
<evidence type="ECO:0000313" key="4">
    <source>
        <dbReference type="Proteomes" id="UP001595956"/>
    </source>
</evidence>